<evidence type="ECO:0000313" key="2">
    <source>
        <dbReference type="EMBL" id="GGJ88495.1"/>
    </source>
</evidence>
<gene>
    <name evidence="2" type="ORF">GCM10009304_12730</name>
</gene>
<dbReference type="AlphaFoldDB" id="A0A917PR21"/>
<evidence type="ECO:0000313" key="3">
    <source>
        <dbReference type="Proteomes" id="UP000635983"/>
    </source>
</evidence>
<feature type="region of interest" description="Disordered" evidence="1">
    <location>
        <begin position="1"/>
        <end position="39"/>
    </location>
</feature>
<comment type="caution">
    <text evidence="2">The sequence shown here is derived from an EMBL/GenBank/DDBJ whole genome shotgun (WGS) entry which is preliminary data.</text>
</comment>
<reference evidence="2" key="1">
    <citation type="journal article" date="2014" name="Int. J. Syst. Evol. Microbiol.">
        <title>Complete genome sequence of Corynebacterium casei LMG S-19264T (=DSM 44701T), isolated from a smear-ripened cheese.</title>
        <authorList>
            <consortium name="US DOE Joint Genome Institute (JGI-PGF)"/>
            <person name="Walter F."/>
            <person name="Albersmeier A."/>
            <person name="Kalinowski J."/>
            <person name="Ruckert C."/>
        </authorList>
    </citation>
    <scope>NUCLEOTIDE SEQUENCE</scope>
    <source>
        <strain evidence="2">JCM 30078</strain>
    </source>
</reference>
<accession>A0A917PR21</accession>
<keyword evidence="3" id="KW-1185">Reference proteome</keyword>
<organism evidence="2 3">
    <name type="scientific">Pseudomonas matsuisoli</name>
    <dbReference type="NCBI Taxonomy" id="1515666"/>
    <lineage>
        <taxon>Bacteria</taxon>
        <taxon>Pseudomonadati</taxon>
        <taxon>Pseudomonadota</taxon>
        <taxon>Gammaproteobacteria</taxon>
        <taxon>Pseudomonadales</taxon>
        <taxon>Pseudomonadaceae</taxon>
        <taxon>Pseudomonas</taxon>
    </lineage>
</organism>
<reference evidence="2" key="2">
    <citation type="submission" date="2020-09" db="EMBL/GenBank/DDBJ databases">
        <authorList>
            <person name="Sun Q."/>
            <person name="Ohkuma M."/>
        </authorList>
    </citation>
    <scope>NUCLEOTIDE SEQUENCE</scope>
    <source>
        <strain evidence="2">JCM 30078</strain>
    </source>
</reference>
<dbReference type="EMBL" id="BMPO01000003">
    <property type="protein sequence ID" value="GGJ88495.1"/>
    <property type="molecule type" value="Genomic_DNA"/>
</dbReference>
<proteinExistence type="predicted"/>
<evidence type="ECO:0000256" key="1">
    <source>
        <dbReference type="SAM" id="MobiDB-lite"/>
    </source>
</evidence>
<protein>
    <submittedName>
        <fullName evidence="2">Uncharacterized protein</fullName>
    </submittedName>
</protein>
<feature type="compositionally biased region" description="Basic and acidic residues" evidence="1">
    <location>
        <begin position="1"/>
        <end position="30"/>
    </location>
</feature>
<sequence>MSDKQEKKQTGDETPAHATEQEKEKLKDFNKGGIPPGVA</sequence>
<name>A0A917PR21_9PSED</name>
<dbReference type="Proteomes" id="UP000635983">
    <property type="component" value="Unassembled WGS sequence"/>
</dbReference>